<protein>
    <recommendedName>
        <fullName evidence="3">Lipoprotein</fullName>
    </recommendedName>
</protein>
<dbReference type="PROSITE" id="PS51257">
    <property type="entry name" value="PROKAR_LIPOPROTEIN"/>
    <property type="match status" value="1"/>
</dbReference>
<reference evidence="1 2" key="1">
    <citation type="submission" date="2014-09" db="EMBL/GenBank/DDBJ databases">
        <title>Complete genome sequence of Endomicrobium proavitum.</title>
        <authorList>
            <person name="Zheng H."/>
        </authorList>
    </citation>
    <scope>NUCLEOTIDE SEQUENCE [LARGE SCALE GENOMIC DNA]</scope>
    <source>
        <strain evidence="1 2">Rsa215</strain>
    </source>
</reference>
<dbReference type="Proteomes" id="UP000035337">
    <property type="component" value="Chromosome"/>
</dbReference>
<gene>
    <name evidence="1" type="ORF">Epro_1047</name>
</gene>
<evidence type="ECO:0000313" key="2">
    <source>
        <dbReference type="Proteomes" id="UP000035337"/>
    </source>
</evidence>
<dbReference type="AlphaFoldDB" id="A0A0G3WIB7"/>
<dbReference type="EMBL" id="CP009498">
    <property type="protein sequence ID" value="AKL98426.1"/>
    <property type="molecule type" value="Genomic_DNA"/>
</dbReference>
<organism evidence="1 2">
    <name type="scientific">Endomicrobium proavitum</name>
    <dbReference type="NCBI Taxonomy" id="1408281"/>
    <lineage>
        <taxon>Bacteria</taxon>
        <taxon>Pseudomonadati</taxon>
        <taxon>Elusimicrobiota</taxon>
        <taxon>Endomicrobiia</taxon>
        <taxon>Endomicrobiales</taxon>
        <taxon>Endomicrobiaceae</taxon>
        <taxon>Endomicrobium</taxon>
    </lineage>
</organism>
<dbReference type="KEGG" id="epo:Epro_1047"/>
<dbReference type="STRING" id="1408281.Epro_1047"/>
<evidence type="ECO:0000313" key="1">
    <source>
        <dbReference type="EMBL" id="AKL98426.1"/>
    </source>
</evidence>
<sequence>MKNKIAIYCLSFFMTFIGCSEKTIIGSSTFENSVVKARIDFNGIEQTYVNEKKLFIVRGVLYYCFFSPSIANNNFYVSYADKNSPVYVDSIASVIPEWIYADVETRREFKVEVAINIFVEDENIDLTKLKFFYGRSEGDLKYGIRYRSVHVITSSKNV</sequence>
<dbReference type="RefSeq" id="WP_052570975.1">
    <property type="nucleotide sequence ID" value="NZ_CP009498.1"/>
</dbReference>
<proteinExistence type="predicted"/>
<evidence type="ECO:0008006" key="3">
    <source>
        <dbReference type="Google" id="ProtNLM"/>
    </source>
</evidence>
<keyword evidence="2" id="KW-1185">Reference proteome</keyword>
<name>A0A0G3WIB7_9BACT</name>
<accession>A0A0G3WIB7</accession>